<keyword evidence="4" id="KW-0808">Transferase</keyword>
<organism evidence="10">
    <name type="scientific">hydrothermal vent metagenome</name>
    <dbReference type="NCBI Taxonomy" id="652676"/>
    <lineage>
        <taxon>unclassified sequences</taxon>
        <taxon>metagenomes</taxon>
        <taxon>ecological metagenomes</taxon>
    </lineage>
</organism>
<dbReference type="PROSITE" id="PS52029">
    <property type="entry name" value="LD_TPASE"/>
    <property type="match status" value="1"/>
</dbReference>
<dbReference type="GO" id="GO:0016757">
    <property type="term" value="F:glycosyltransferase activity"/>
    <property type="evidence" value="ECO:0007669"/>
    <property type="project" value="UniProtKB-KW"/>
</dbReference>
<evidence type="ECO:0000256" key="4">
    <source>
        <dbReference type="ARBA" id="ARBA00022679"/>
    </source>
</evidence>
<dbReference type="PANTHER" id="PTHR30582">
    <property type="entry name" value="L,D-TRANSPEPTIDASE"/>
    <property type="match status" value="1"/>
</dbReference>
<name>A0A3B0TM52_9ZZZZ</name>
<dbReference type="GO" id="GO:0005576">
    <property type="term" value="C:extracellular region"/>
    <property type="evidence" value="ECO:0007669"/>
    <property type="project" value="TreeGrafter"/>
</dbReference>
<dbReference type="EMBL" id="UOEM01000107">
    <property type="protein sequence ID" value="VAW17720.1"/>
    <property type="molecule type" value="Genomic_DNA"/>
</dbReference>
<dbReference type="InterPro" id="IPR050979">
    <property type="entry name" value="LD-transpeptidase"/>
</dbReference>
<protein>
    <recommendedName>
        <fullName evidence="9">L,D-TPase catalytic domain-containing protein</fullName>
    </recommendedName>
</protein>
<dbReference type="GO" id="GO:0071555">
    <property type="term" value="P:cell wall organization"/>
    <property type="evidence" value="ECO:0007669"/>
    <property type="project" value="UniProtKB-KW"/>
</dbReference>
<dbReference type="GO" id="GO:0071972">
    <property type="term" value="F:peptidoglycan L,D-transpeptidase activity"/>
    <property type="evidence" value="ECO:0007669"/>
    <property type="project" value="TreeGrafter"/>
</dbReference>
<reference evidence="10" key="1">
    <citation type="submission" date="2018-06" db="EMBL/GenBank/DDBJ databases">
        <authorList>
            <person name="Zhirakovskaya E."/>
        </authorList>
    </citation>
    <scope>NUCLEOTIDE SEQUENCE</scope>
</reference>
<dbReference type="AlphaFoldDB" id="A0A3B0TM52"/>
<feature type="domain" description="L,D-TPase catalytic" evidence="9">
    <location>
        <begin position="133"/>
        <end position="266"/>
    </location>
</feature>
<evidence type="ECO:0000256" key="2">
    <source>
        <dbReference type="ARBA" id="ARBA00005992"/>
    </source>
</evidence>
<dbReference type="FunFam" id="2.40.440.10:FF:000002">
    <property type="entry name" value="L,D-transpeptidase ErfK/SrfK"/>
    <property type="match status" value="1"/>
</dbReference>
<comment type="pathway">
    <text evidence="1">Cell wall biogenesis; peptidoglycan biosynthesis.</text>
</comment>
<accession>A0A3B0TM52</accession>
<evidence type="ECO:0000256" key="8">
    <source>
        <dbReference type="ARBA" id="ARBA00023316"/>
    </source>
</evidence>
<dbReference type="InterPro" id="IPR005490">
    <property type="entry name" value="LD_TPept_cat_dom"/>
</dbReference>
<keyword evidence="7" id="KW-0573">Peptidoglycan synthesis</keyword>
<dbReference type="Gene3D" id="2.40.440.10">
    <property type="entry name" value="L,D-transpeptidase catalytic domain-like"/>
    <property type="match status" value="1"/>
</dbReference>
<dbReference type="CDD" id="cd16913">
    <property type="entry name" value="YkuD_like"/>
    <property type="match status" value="1"/>
</dbReference>
<evidence type="ECO:0000256" key="6">
    <source>
        <dbReference type="ARBA" id="ARBA00022960"/>
    </source>
</evidence>
<keyword evidence="3" id="KW-0328">Glycosyltransferase</keyword>
<dbReference type="UniPathway" id="UPA00219"/>
<comment type="similarity">
    <text evidence="2">Belongs to the YkuD family.</text>
</comment>
<evidence type="ECO:0000259" key="9">
    <source>
        <dbReference type="PROSITE" id="PS52029"/>
    </source>
</evidence>
<evidence type="ECO:0000313" key="10">
    <source>
        <dbReference type="EMBL" id="VAW17720.1"/>
    </source>
</evidence>
<dbReference type="SUPFAM" id="SSF141523">
    <property type="entry name" value="L,D-transpeptidase catalytic domain-like"/>
    <property type="match status" value="1"/>
</dbReference>
<dbReference type="PANTHER" id="PTHR30582:SF24">
    <property type="entry name" value="L,D-TRANSPEPTIDASE ERFK_SRFK-RELATED"/>
    <property type="match status" value="1"/>
</dbReference>
<evidence type="ECO:0000256" key="1">
    <source>
        <dbReference type="ARBA" id="ARBA00004752"/>
    </source>
</evidence>
<proteinExistence type="inferred from homology"/>
<keyword evidence="5" id="KW-0378">Hydrolase</keyword>
<dbReference type="GO" id="GO:0018104">
    <property type="term" value="P:peptidoglycan-protein cross-linking"/>
    <property type="evidence" value="ECO:0007669"/>
    <property type="project" value="TreeGrafter"/>
</dbReference>
<gene>
    <name evidence="10" type="ORF">MNBD_ALPHA09-1961</name>
</gene>
<evidence type="ECO:0000256" key="7">
    <source>
        <dbReference type="ARBA" id="ARBA00022984"/>
    </source>
</evidence>
<dbReference type="GO" id="GO:0008360">
    <property type="term" value="P:regulation of cell shape"/>
    <property type="evidence" value="ECO:0007669"/>
    <property type="project" value="UniProtKB-KW"/>
</dbReference>
<keyword evidence="8" id="KW-0961">Cell wall biogenesis/degradation</keyword>
<dbReference type="InterPro" id="IPR038063">
    <property type="entry name" value="Transpep_catalytic_dom"/>
</dbReference>
<keyword evidence="6" id="KW-0133">Cell shape</keyword>
<dbReference type="Pfam" id="PF03734">
    <property type="entry name" value="YkuD"/>
    <property type="match status" value="1"/>
</dbReference>
<sequence length="266" mass="29287">MYKLIAAMCLGAMAFSVSTVANAQNPRPATPVEAFFSALLGAPAATARRVPRREYYRPARSPQMQAVPDWGFAPNQGAQRYKPQRQAMAAPRFAPRAATVTRTNRAAKAAPAHGLDPRLARQTVAYQTDYKPGTIVIDTKARFLYLVQEGGQALRYGVGVGRPGFEWNGTVTIQRKAKWPTWTPPAAMRKREPWLPVRMEGGPDNPLGARAMYLYRNGKDTIYRIHGTNMASTIGKAVSSGCIRLLNEEIADLYERVPNGTKVVVI</sequence>
<evidence type="ECO:0000256" key="5">
    <source>
        <dbReference type="ARBA" id="ARBA00022801"/>
    </source>
</evidence>
<evidence type="ECO:0000256" key="3">
    <source>
        <dbReference type="ARBA" id="ARBA00022676"/>
    </source>
</evidence>